<feature type="region of interest" description="Disordered" evidence="1">
    <location>
        <begin position="1"/>
        <end position="37"/>
    </location>
</feature>
<keyword evidence="3" id="KW-1185">Reference proteome</keyword>
<feature type="region of interest" description="Disordered" evidence="1">
    <location>
        <begin position="228"/>
        <end position="266"/>
    </location>
</feature>
<organism evidence="2 3">
    <name type="scientific">Amblyomma americanum</name>
    <name type="common">Lone star tick</name>
    <dbReference type="NCBI Taxonomy" id="6943"/>
    <lineage>
        <taxon>Eukaryota</taxon>
        <taxon>Metazoa</taxon>
        <taxon>Ecdysozoa</taxon>
        <taxon>Arthropoda</taxon>
        <taxon>Chelicerata</taxon>
        <taxon>Arachnida</taxon>
        <taxon>Acari</taxon>
        <taxon>Parasitiformes</taxon>
        <taxon>Ixodida</taxon>
        <taxon>Ixodoidea</taxon>
        <taxon>Ixodidae</taxon>
        <taxon>Amblyomminae</taxon>
        <taxon>Amblyomma</taxon>
    </lineage>
</organism>
<reference evidence="2 3" key="1">
    <citation type="journal article" date="2023" name="Arcadia Sci">
        <title>De novo assembly of a long-read Amblyomma americanum tick genome.</title>
        <authorList>
            <person name="Chou S."/>
            <person name="Poskanzer K.E."/>
            <person name="Rollins M."/>
            <person name="Thuy-Boun P.S."/>
        </authorList>
    </citation>
    <scope>NUCLEOTIDE SEQUENCE [LARGE SCALE GENOMIC DNA]</scope>
    <source>
        <strain evidence="2">F_SG_1</strain>
        <tissue evidence="2">Salivary glands</tissue>
    </source>
</reference>
<accession>A0AAQ4DR49</accession>
<feature type="region of interest" description="Disordered" evidence="1">
    <location>
        <begin position="409"/>
        <end position="434"/>
    </location>
</feature>
<protein>
    <submittedName>
        <fullName evidence="2">Uncharacterized protein</fullName>
    </submittedName>
</protein>
<evidence type="ECO:0000256" key="1">
    <source>
        <dbReference type="SAM" id="MobiDB-lite"/>
    </source>
</evidence>
<evidence type="ECO:0000313" key="2">
    <source>
        <dbReference type="EMBL" id="KAK8764939.1"/>
    </source>
</evidence>
<feature type="compositionally biased region" description="Basic and acidic residues" evidence="1">
    <location>
        <begin position="346"/>
        <end position="362"/>
    </location>
</feature>
<dbReference type="AlphaFoldDB" id="A0AAQ4DR49"/>
<name>A0AAQ4DR49_AMBAM</name>
<feature type="region of interest" description="Disordered" evidence="1">
    <location>
        <begin position="116"/>
        <end position="153"/>
    </location>
</feature>
<dbReference type="Proteomes" id="UP001321473">
    <property type="component" value="Unassembled WGS sequence"/>
</dbReference>
<dbReference type="EMBL" id="JARKHS020027918">
    <property type="protein sequence ID" value="KAK8764939.1"/>
    <property type="molecule type" value="Genomic_DNA"/>
</dbReference>
<feature type="region of interest" description="Disordered" evidence="1">
    <location>
        <begin position="325"/>
        <end position="368"/>
    </location>
</feature>
<comment type="caution">
    <text evidence="2">The sequence shown here is derived from an EMBL/GenBank/DDBJ whole genome shotgun (WGS) entry which is preliminary data.</text>
</comment>
<evidence type="ECO:0000313" key="3">
    <source>
        <dbReference type="Proteomes" id="UP001321473"/>
    </source>
</evidence>
<proteinExistence type="predicted"/>
<sequence length="556" mass="59177">MKESLQKERSAQQEVVPLERAQNRSPPPGRGDGSEFLSSVTEELGGCCSLKPVGIESASGEAQVPENNVESAAAFRCSSGHYARRALRSRLDDVSLESLERELAIAEEEYRQMKESLLKEEGAQQEVAPLERAQSRSPPPGTGDGSESLSSVTEELVSCCSLKPVGIESASGEAQVPENNVEIAAAFRCSSGHYARRALRSRLDDVSLESLERELAIAEEEYRQMKESLLKEQSAQQEVAPLERAQSRSAPPGRGDGSEPVSSVTEKLGGCCSLRPVGIESASSEAQVPANNVEITGAVLPDVAQSEIQAEREQQSLPAGLEMTAVDGNANNQTVGKTNPVGGAREGAKDVCAEPHEHEEKGGSPGTGVQCELSLRIDVEAVRLGCFTNDADETSSSAVAAPLEAQVSQLTGGGSETADRGTGSATAERLPYESRSAGRDSVCVISREQSTETRRKFAGHLKSRQDPGVDLPMQLEGLASGVNTLPPLSTQSTKTPSENMGLSIVMASGLSALTANERRKLDRQQRKQNVTARTACAAPIFGRRRQVQVFDPGGRR</sequence>
<feature type="compositionally biased region" description="Basic and acidic residues" evidence="1">
    <location>
        <begin position="1"/>
        <end position="11"/>
    </location>
</feature>
<gene>
    <name evidence="2" type="ORF">V5799_032452</name>
</gene>